<keyword evidence="1" id="KW-1133">Transmembrane helix</keyword>
<accession>A0A542ZUG8</accession>
<keyword evidence="3" id="KW-1185">Reference proteome</keyword>
<protein>
    <submittedName>
        <fullName evidence="2">Uncharacterized protein DUF4307</fullName>
    </submittedName>
</protein>
<evidence type="ECO:0000256" key="1">
    <source>
        <dbReference type="SAM" id="Phobius"/>
    </source>
</evidence>
<dbReference type="OrthoDB" id="5149291at2"/>
<evidence type="ECO:0000313" key="3">
    <source>
        <dbReference type="Proteomes" id="UP000315389"/>
    </source>
</evidence>
<reference evidence="2 3" key="1">
    <citation type="submission" date="2019-06" db="EMBL/GenBank/DDBJ databases">
        <title>Sequencing the genomes of 1000 actinobacteria strains.</title>
        <authorList>
            <person name="Klenk H.-P."/>
        </authorList>
    </citation>
    <scope>NUCLEOTIDE SEQUENCE [LARGE SCALE GENOMIC DNA]</scope>
    <source>
        <strain evidence="2 3">DSM 4813</strain>
    </source>
</reference>
<name>A0A542ZUG8_RARFA</name>
<comment type="caution">
    <text evidence="2">The sequence shown here is derived from an EMBL/GenBank/DDBJ whole genome shotgun (WGS) entry which is preliminary data.</text>
</comment>
<dbReference type="Proteomes" id="UP000315389">
    <property type="component" value="Unassembled WGS sequence"/>
</dbReference>
<evidence type="ECO:0000313" key="2">
    <source>
        <dbReference type="EMBL" id="TQL63840.1"/>
    </source>
</evidence>
<keyword evidence="1" id="KW-0472">Membrane</keyword>
<proteinExistence type="predicted"/>
<dbReference type="Pfam" id="PF14155">
    <property type="entry name" value="DUF4307"/>
    <property type="match status" value="1"/>
</dbReference>
<sequence>MHEFNEVEDAEAAASTRWLGPRQRLIAGIILAIGIGVAAWFAFGNENSSVAADEVSFTINGSESVSLTFNLTKPKNAAVTCVAEALSHNFLQVGYQELEFGPATAEKQQFTTTIPTTERAVTAVVKYCLSQ</sequence>
<gene>
    <name evidence="2" type="ORF">FB461_0319</name>
</gene>
<dbReference type="AlphaFoldDB" id="A0A542ZUG8"/>
<keyword evidence="1" id="KW-0812">Transmembrane</keyword>
<dbReference type="EMBL" id="VFOS01000001">
    <property type="protein sequence ID" value="TQL63840.1"/>
    <property type="molecule type" value="Genomic_DNA"/>
</dbReference>
<feature type="transmembrane region" description="Helical" evidence="1">
    <location>
        <begin position="25"/>
        <end position="43"/>
    </location>
</feature>
<dbReference type="InterPro" id="IPR025443">
    <property type="entry name" value="DUF4307"/>
</dbReference>
<organism evidence="2 3">
    <name type="scientific">Rarobacter faecitabidus</name>
    <dbReference type="NCBI Taxonomy" id="13243"/>
    <lineage>
        <taxon>Bacteria</taxon>
        <taxon>Bacillati</taxon>
        <taxon>Actinomycetota</taxon>
        <taxon>Actinomycetes</taxon>
        <taxon>Micrococcales</taxon>
        <taxon>Rarobacteraceae</taxon>
        <taxon>Rarobacter</taxon>
    </lineage>
</organism>
<dbReference type="RefSeq" id="WP_142118310.1">
    <property type="nucleotide sequence ID" value="NZ_BAAASV010000002.1"/>
</dbReference>